<name>A0A9X2MLF0_9BACL</name>
<dbReference type="AlphaFoldDB" id="A0A9X2MLF0"/>
<dbReference type="PANTHER" id="PTHR48106:SF18">
    <property type="entry name" value="QUINONE OXIDOREDUCTASE PIG3"/>
    <property type="match status" value="1"/>
</dbReference>
<keyword evidence="5" id="KW-1185">Reference proteome</keyword>
<dbReference type="InterPro" id="IPR011032">
    <property type="entry name" value="GroES-like_sf"/>
</dbReference>
<feature type="domain" description="Enoyl reductase (ER)" evidence="3">
    <location>
        <begin position="9"/>
        <end position="319"/>
    </location>
</feature>
<dbReference type="GO" id="GO:0003960">
    <property type="term" value="F:quinone reductase (NADPH) activity"/>
    <property type="evidence" value="ECO:0007669"/>
    <property type="project" value="TreeGrafter"/>
</dbReference>
<dbReference type="Gene3D" id="3.90.180.10">
    <property type="entry name" value="Medium-chain alcohol dehydrogenases, catalytic domain"/>
    <property type="match status" value="1"/>
</dbReference>
<dbReference type="Pfam" id="PF00107">
    <property type="entry name" value="ADH_zinc_N"/>
    <property type="match status" value="1"/>
</dbReference>
<protein>
    <submittedName>
        <fullName evidence="4">NAD(P)H-quinone oxidoreductase</fullName>
    </submittedName>
</protein>
<dbReference type="CDD" id="cd05276">
    <property type="entry name" value="p53_inducible_oxidoreductase"/>
    <property type="match status" value="1"/>
</dbReference>
<dbReference type="PANTHER" id="PTHR48106">
    <property type="entry name" value="QUINONE OXIDOREDUCTASE PIG3-RELATED"/>
    <property type="match status" value="1"/>
</dbReference>
<dbReference type="SUPFAM" id="SSF51735">
    <property type="entry name" value="NAD(P)-binding Rossmann-fold domains"/>
    <property type="match status" value="1"/>
</dbReference>
<dbReference type="RefSeq" id="WP_257442483.1">
    <property type="nucleotide sequence ID" value="NZ_JANIPJ010000002.1"/>
</dbReference>
<dbReference type="InterPro" id="IPR014189">
    <property type="entry name" value="Quinone_OxRdtase_PIG3"/>
</dbReference>
<dbReference type="GO" id="GO:0070402">
    <property type="term" value="F:NADPH binding"/>
    <property type="evidence" value="ECO:0007669"/>
    <property type="project" value="TreeGrafter"/>
</dbReference>
<proteinExistence type="predicted"/>
<evidence type="ECO:0000256" key="1">
    <source>
        <dbReference type="ARBA" id="ARBA00022857"/>
    </source>
</evidence>
<keyword evidence="1" id="KW-0521">NADP</keyword>
<organism evidence="4 5">
    <name type="scientific">Paenibacillus soyae</name>
    <dbReference type="NCBI Taxonomy" id="2969249"/>
    <lineage>
        <taxon>Bacteria</taxon>
        <taxon>Bacillati</taxon>
        <taxon>Bacillota</taxon>
        <taxon>Bacilli</taxon>
        <taxon>Bacillales</taxon>
        <taxon>Paenibacillaceae</taxon>
        <taxon>Paenibacillus</taxon>
    </lineage>
</organism>
<dbReference type="Gene3D" id="3.40.50.720">
    <property type="entry name" value="NAD(P)-binding Rossmann-like Domain"/>
    <property type="match status" value="1"/>
</dbReference>
<gene>
    <name evidence="4" type="ORF">NQZ67_02615</name>
</gene>
<dbReference type="InterPro" id="IPR020843">
    <property type="entry name" value="ER"/>
</dbReference>
<evidence type="ECO:0000256" key="2">
    <source>
        <dbReference type="ARBA" id="ARBA00023002"/>
    </source>
</evidence>
<dbReference type="SUPFAM" id="SSF50129">
    <property type="entry name" value="GroES-like"/>
    <property type="match status" value="1"/>
</dbReference>
<dbReference type="NCBIfam" id="TIGR02824">
    <property type="entry name" value="quinone_pig3"/>
    <property type="match status" value="1"/>
</dbReference>
<dbReference type="Pfam" id="PF08240">
    <property type="entry name" value="ADH_N"/>
    <property type="match status" value="1"/>
</dbReference>
<evidence type="ECO:0000313" key="4">
    <source>
        <dbReference type="EMBL" id="MCR2802764.1"/>
    </source>
</evidence>
<dbReference type="InterPro" id="IPR013149">
    <property type="entry name" value="ADH-like_C"/>
</dbReference>
<evidence type="ECO:0000259" key="3">
    <source>
        <dbReference type="SMART" id="SM00829"/>
    </source>
</evidence>
<evidence type="ECO:0000313" key="5">
    <source>
        <dbReference type="Proteomes" id="UP001141950"/>
    </source>
</evidence>
<dbReference type="InterPro" id="IPR013154">
    <property type="entry name" value="ADH-like_N"/>
</dbReference>
<dbReference type="Proteomes" id="UP001141950">
    <property type="component" value="Unassembled WGS sequence"/>
</dbReference>
<reference evidence="4" key="1">
    <citation type="submission" date="2022-08" db="EMBL/GenBank/DDBJ databases">
        <title>The genomic sequence of strain Paenibacillus sp. SCIV0701.</title>
        <authorList>
            <person name="Zhao H."/>
        </authorList>
    </citation>
    <scope>NUCLEOTIDE SEQUENCE</scope>
    <source>
        <strain evidence="4">SCIV0701</strain>
    </source>
</reference>
<dbReference type="GO" id="GO:0048038">
    <property type="term" value="F:quinone binding"/>
    <property type="evidence" value="ECO:0007669"/>
    <property type="project" value="TreeGrafter"/>
</dbReference>
<accession>A0A9X2MLF0</accession>
<dbReference type="InterPro" id="IPR036291">
    <property type="entry name" value="NAD(P)-bd_dom_sf"/>
</dbReference>
<dbReference type="EMBL" id="JANIPJ010000002">
    <property type="protein sequence ID" value="MCR2802764.1"/>
    <property type="molecule type" value="Genomic_DNA"/>
</dbReference>
<keyword evidence="2" id="KW-0560">Oxidoreductase</keyword>
<dbReference type="SMART" id="SM00829">
    <property type="entry name" value="PKS_ER"/>
    <property type="match status" value="1"/>
</dbReference>
<sequence>MKAIQVHEETRRLYIDEVDGPSLTDGELLVRVRATALNRADLLQKRGLYPPPPGATDILGLEMAGVVEEGAGEWKKGDLVMALLPGGGYAERVRIPANMAMSVPEGFTFAEAAAIPEVFLTAYLNLIRLGALTSGQTVLIHAGASGVGTAAIQLAKARGATVIVTAGSQAKREACLGLGADLALDYHEGPFLPAVREYTQGRGVNVVMDFAGASYWEQNVSALALDGKLILVGLLGGSKAKDIDLGVLLSRRLQVIGSSLRTLSAERKAELTAAFASDVLPLFRDGRMKPVIDSEWDWSRAQEAHEHMEQNRNIGKIILNIS</sequence>
<comment type="caution">
    <text evidence="4">The sequence shown here is derived from an EMBL/GenBank/DDBJ whole genome shotgun (WGS) entry which is preliminary data.</text>
</comment>